<organism evidence="1">
    <name type="scientific">uncultured bacterium A1Q1_fos_499</name>
    <dbReference type="NCBI Taxonomy" id="1256578"/>
    <lineage>
        <taxon>Bacteria</taxon>
        <taxon>environmental samples</taxon>
    </lineage>
</organism>
<sequence length="62" mass="6715">MAGRPIHRHAQTRIGEGARLRRLSSTGWARARNGQSLSPCSTAKSLAGMMRQALSGPRSTIR</sequence>
<accession>L7VYG5</accession>
<evidence type="ECO:0000313" key="1">
    <source>
        <dbReference type="EMBL" id="AGC72476.1"/>
    </source>
</evidence>
<dbReference type="EMBL" id="JX649903">
    <property type="protein sequence ID" value="AGC72476.1"/>
    <property type="molecule type" value="Genomic_DNA"/>
</dbReference>
<dbReference type="AlphaFoldDB" id="L7VYG5"/>
<protein>
    <submittedName>
        <fullName evidence="1">Uncharacterized protein</fullName>
    </submittedName>
</protein>
<proteinExistence type="predicted"/>
<reference evidence="1" key="1">
    <citation type="submission" date="2012-09" db="EMBL/GenBank/DDBJ databases">
        <title>Metagenomic Characterization of a Microbial Community in Wastewater Detects High Levels of Antibiotic Resistance.</title>
        <authorList>
            <person name="Abrams M."/>
            <person name="Caldwell A."/>
            <person name="Vandaei E."/>
            <person name="Lee W."/>
            <person name="Perrott J."/>
            <person name="Khan S.Y."/>
            <person name="Ta J."/>
            <person name="Romero D."/>
            <person name="Nguyen V."/>
            <person name="Pourmand N."/>
            <person name="Ouverney C.C."/>
        </authorList>
    </citation>
    <scope>NUCLEOTIDE SEQUENCE</scope>
</reference>
<name>L7VYG5_9BACT</name>